<comment type="subcellular location">
    <subcellularLocation>
        <location evidence="2">Membrane</location>
    </subcellularLocation>
</comment>
<dbReference type="PRINTS" id="PR00344">
    <property type="entry name" value="BCTRLSENSOR"/>
</dbReference>
<dbReference type="PANTHER" id="PTHR43047:SF72">
    <property type="entry name" value="OSMOSENSING HISTIDINE PROTEIN KINASE SLN1"/>
    <property type="match status" value="1"/>
</dbReference>
<dbReference type="GO" id="GO:0005886">
    <property type="term" value="C:plasma membrane"/>
    <property type="evidence" value="ECO:0007669"/>
    <property type="project" value="TreeGrafter"/>
</dbReference>
<keyword evidence="13" id="KW-0472">Membrane</keyword>
<evidence type="ECO:0000256" key="12">
    <source>
        <dbReference type="ARBA" id="ARBA00023012"/>
    </source>
</evidence>
<organism evidence="17 18">
    <name type="scientific">Paenibacillus nasutitermitis</name>
    <dbReference type="NCBI Taxonomy" id="1652958"/>
    <lineage>
        <taxon>Bacteria</taxon>
        <taxon>Bacillati</taxon>
        <taxon>Bacillota</taxon>
        <taxon>Bacilli</taxon>
        <taxon>Bacillales</taxon>
        <taxon>Paenibacillaceae</taxon>
        <taxon>Paenibacillus</taxon>
    </lineage>
</organism>
<comment type="caution">
    <text evidence="17">The sequence shown here is derived from an EMBL/GenBank/DDBJ whole genome shotgun (WGS) entry which is preliminary data.</text>
</comment>
<proteinExistence type="inferred from homology"/>
<evidence type="ECO:0000256" key="2">
    <source>
        <dbReference type="ARBA" id="ARBA00004370"/>
    </source>
</evidence>
<evidence type="ECO:0000256" key="9">
    <source>
        <dbReference type="ARBA" id="ARBA00022777"/>
    </source>
</evidence>
<keyword evidence="10" id="KW-0067">ATP-binding</keyword>
<sequence length="344" mass="37972">MKPYTESEKEINKLRETIEKLSSQIEHSREKEARTRHEFSSMNDELMSLQRLLAKSNSDLQGARDDADRANQAKSDFLAVLSHEIRTPMNGIVGLAELLAHTELKPEQNKSLLMIQDSASLLLTMINNILDLSRLEAGTMQLEHGELDLRFILEHVTELIQPMAAANGNNIRTVVDAGIGRTHRGDAARIRQIMLHFIDNAVKFTNNGSVEACAELLYEKPDIQALRISVTDTGIGISDTNQALLFKPFSQVHASTRKKYSGPGLGLSISRRLVELMGGKIGIQSREGEGSTFWFELSLDKAIRSPAPPQPGALQTQAKDGLNDLDQSAAILLAEDNPINMQVA</sequence>
<dbReference type="Pfam" id="PF00512">
    <property type="entry name" value="HisKA"/>
    <property type="match status" value="1"/>
</dbReference>
<dbReference type="GO" id="GO:0005524">
    <property type="term" value="F:ATP binding"/>
    <property type="evidence" value="ECO:0007669"/>
    <property type="project" value="UniProtKB-KW"/>
</dbReference>
<dbReference type="InterPro" id="IPR036097">
    <property type="entry name" value="HisK_dim/P_sf"/>
</dbReference>
<comment type="similarity">
    <text evidence="3">In the N-terminal section; belongs to the phytochrome family.</text>
</comment>
<reference evidence="17" key="1">
    <citation type="journal article" date="2014" name="Int. J. Syst. Evol. Microbiol.">
        <title>Complete genome sequence of Corynebacterium casei LMG S-19264T (=DSM 44701T), isolated from a smear-ripened cheese.</title>
        <authorList>
            <consortium name="US DOE Joint Genome Institute (JGI-PGF)"/>
            <person name="Walter F."/>
            <person name="Albersmeier A."/>
            <person name="Kalinowski J."/>
            <person name="Ruckert C."/>
        </authorList>
    </citation>
    <scope>NUCLEOTIDE SEQUENCE</scope>
    <source>
        <strain evidence="17">CGMCC 1.15178</strain>
    </source>
</reference>
<evidence type="ECO:0000259" key="16">
    <source>
        <dbReference type="PROSITE" id="PS50109"/>
    </source>
</evidence>
<evidence type="ECO:0000256" key="10">
    <source>
        <dbReference type="ARBA" id="ARBA00022840"/>
    </source>
</evidence>
<dbReference type="GO" id="GO:0000155">
    <property type="term" value="F:phosphorelay sensor kinase activity"/>
    <property type="evidence" value="ECO:0007669"/>
    <property type="project" value="InterPro"/>
</dbReference>
<dbReference type="InterPro" id="IPR003594">
    <property type="entry name" value="HATPase_dom"/>
</dbReference>
<dbReference type="InterPro" id="IPR004358">
    <property type="entry name" value="Sig_transdc_His_kin-like_C"/>
</dbReference>
<evidence type="ECO:0000256" key="3">
    <source>
        <dbReference type="ARBA" id="ARBA00006402"/>
    </source>
</evidence>
<dbReference type="GO" id="GO:0009927">
    <property type="term" value="F:histidine phosphotransfer kinase activity"/>
    <property type="evidence" value="ECO:0007669"/>
    <property type="project" value="TreeGrafter"/>
</dbReference>
<dbReference type="AlphaFoldDB" id="A0A916Z8J4"/>
<keyword evidence="12" id="KW-0902">Two-component regulatory system</keyword>
<dbReference type="Proteomes" id="UP000612456">
    <property type="component" value="Unassembled WGS sequence"/>
</dbReference>
<dbReference type="EMBL" id="BMHP01000003">
    <property type="protein sequence ID" value="GGD80584.1"/>
    <property type="molecule type" value="Genomic_DNA"/>
</dbReference>
<accession>A0A916Z8J4</accession>
<dbReference type="InterPro" id="IPR036890">
    <property type="entry name" value="HATPase_C_sf"/>
</dbReference>
<evidence type="ECO:0000256" key="4">
    <source>
        <dbReference type="ARBA" id="ARBA00012438"/>
    </source>
</evidence>
<dbReference type="FunFam" id="1.10.287.130:FF:000004">
    <property type="entry name" value="Ethylene receptor 1"/>
    <property type="match status" value="1"/>
</dbReference>
<evidence type="ECO:0000256" key="11">
    <source>
        <dbReference type="ARBA" id="ARBA00022989"/>
    </source>
</evidence>
<keyword evidence="6" id="KW-0808">Transferase</keyword>
<gene>
    <name evidence="17" type="ORF">GCM10010911_43400</name>
</gene>
<reference evidence="17" key="2">
    <citation type="submission" date="2020-09" db="EMBL/GenBank/DDBJ databases">
        <authorList>
            <person name="Sun Q."/>
            <person name="Zhou Y."/>
        </authorList>
    </citation>
    <scope>NUCLEOTIDE SEQUENCE</scope>
    <source>
        <strain evidence="17">CGMCC 1.15178</strain>
    </source>
</reference>
<feature type="coiled-coil region" evidence="15">
    <location>
        <begin position="4"/>
        <end position="73"/>
    </location>
</feature>
<evidence type="ECO:0000256" key="13">
    <source>
        <dbReference type="ARBA" id="ARBA00023136"/>
    </source>
</evidence>
<evidence type="ECO:0000256" key="6">
    <source>
        <dbReference type="ARBA" id="ARBA00022679"/>
    </source>
</evidence>
<dbReference type="RefSeq" id="WP_188994843.1">
    <property type="nucleotide sequence ID" value="NZ_BMHP01000003.1"/>
</dbReference>
<dbReference type="SUPFAM" id="SSF55874">
    <property type="entry name" value="ATPase domain of HSP90 chaperone/DNA topoisomerase II/histidine kinase"/>
    <property type="match status" value="1"/>
</dbReference>
<evidence type="ECO:0000256" key="15">
    <source>
        <dbReference type="SAM" id="Coils"/>
    </source>
</evidence>
<dbReference type="SMART" id="SM00387">
    <property type="entry name" value="HATPase_c"/>
    <property type="match status" value="1"/>
</dbReference>
<dbReference type="PANTHER" id="PTHR43047">
    <property type="entry name" value="TWO-COMPONENT HISTIDINE PROTEIN KINASE"/>
    <property type="match status" value="1"/>
</dbReference>
<dbReference type="InterPro" id="IPR005467">
    <property type="entry name" value="His_kinase_dom"/>
</dbReference>
<keyword evidence="8" id="KW-0547">Nucleotide-binding</keyword>
<evidence type="ECO:0000313" key="17">
    <source>
        <dbReference type="EMBL" id="GGD80584.1"/>
    </source>
</evidence>
<evidence type="ECO:0000256" key="1">
    <source>
        <dbReference type="ARBA" id="ARBA00000085"/>
    </source>
</evidence>
<name>A0A916Z8J4_9BACL</name>
<dbReference type="SUPFAM" id="SSF47384">
    <property type="entry name" value="Homodimeric domain of signal transducing histidine kinase"/>
    <property type="match status" value="1"/>
</dbReference>
<dbReference type="InterPro" id="IPR003661">
    <property type="entry name" value="HisK_dim/P_dom"/>
</dbReference>
<keyword evidence="9" id="KW-0418">Kinase</keyword>
<dbReference type="SMART" id="SM00388">
    <property type="entry name" value="HisKA"/>
    <property type="match status" value="1"/>
</dbReference>
<keyword evidence="11" id="KW-1133">Transmembrane helix</keyword>
<dbReference type="FunFam" id="3.30.565.10:FF:000010">
    <property type="entry name" value="Sensor histidine kinase RcsC"/>
    <property type="match status" value="1"/>
</dbReference>
<evidence type="ECO:0000256" key="14">
    <source>
        <dbReference type="ARBA" id="ARBA00074306"/>
    </source>
</evidence>
<dbReference type="Pfam" id="PF02518">
    <property type="entry name" value="HATPase_c"/>
    <property type="match status" value="1"/>
</dbReference>
<dbReference type="EC" id="2.7.13.3" evidence="4"/>
<evidence type="ECO:0000256" key="5">
    <source>
        <dbReference type="ARBA" id="ARBA00022553"/>
    </source>
</evidence>
<evidence type="ECO:0000256" key="7">
    <source>
        <dbReference type="ARBA" id="ARBA00022692"/>
    </source>
</evidence>
<keyword evidence="15" id="KW-0175">Coiled coil</keyword>
<protein>
    <recommendedName>
        <fullName evidence="14">Circadian input-output histidine kinase CikA</fullName>
        <ecNumber evidence="4">2.7.13.3</ecNumber>
    </recommendedName>
</protein>
<dbReference type="Gene3D" id="3.30.565.10">
    <property type="entry name" value="Histidine kinase-like ATPase, C-terminal domain"/>
    <property type="match status" value="1"/>
</dbReference>
<dbReference type="CDD" id="cd00082">
    <property type="entry name" value="HisKA"/>
    <property type="match status" value="1"/>
</dbReference>
<dbReference type="Gene3D" id="1.10.287.130">
    <property type="match status" value="1"/>
</dbReference>
<dbReference type="CDD" id="cd16922">
    <property type="entry name" value="HATPase_EvgS-ArcB-TorS-like"/>
    <property type="match status" value="1"/>
</dbReference>
<keyword evidence="7" id="KW-0812">Transmembrane</keyword>
<keyword evidence="18" id="KW-1185">Reference proteome</keyword>
<evidence type="ECO:0000313" key="18">
    <source>
        <dbReference type="Proteomes" id="UP000612456"/>
    </source>
</evidence>
<dbReference type="PROSITE" id="PS50109">
    <property type="entry name" value="HIS_KIN"/>
    <property type="match status" value="1"/>
</dbReference>
<comment type="catalytic activity">
    <reaction evidence="1">
        <text>ATP + protein L-histidine = ADP + protein N-phospho-L-histidine.</text>
        <dbReference type="EC" id="2.7.13.3"/>
    </reaction>
</comment>
<evidence type="ECO:0000256" key="8">
    <source>
        <dbReference type="ARBA" id="ARBA00022741"/>
    </source>
</evidence>
<keyword evidence="5" id="KW-0597">Phosphoprotein</keyword>
<feature type="domain" description="Histidine kinase" evidence="16">
    <location>
        <begin position="80"/>
        <end position="301"/>
    </location>
</feature>